<name>A0A420HGY5_9PEZI</name>
<evidence type="ECO:0000256" key="1">
    <source>
        <dbReference type="SAM" id="Phobius"/>
    </source>
</evidence>
<accession>A0A420HGY5</accession>
<keyword evidence="1" id="KW-0472">Membrane</keyword>
<sequence length="205" mass="23121">MLKLLEKKSQSVLDIYQVIGGRGGKTGLVFAVIGSCLLFLCIFVIVVRVISFITNDEHLGNIGWGFRPDLCEDLHDLEMGWRTISTTEPTEADKVIQRIRKRREQAARKAFGHLRSFSCSTTSPQLPAPSWSQSSSMTSRGVFITQKNPNSRAQAEDKIRIKGKQKVEMSDGTVSSLRENTYRNILGADRKKHNLKSNELKFQCF</sequence>
<dbReference type="Proteomes" id="UP000286134">
    <property type="component" value="Unassembled WGS sequence"/>
</dbReference>
<evidence type="ECO:0000313" key="3">
    <source>
        <dbReference type="Proteomes" id="UP000286134"/>
    </source>
</evidence>
<dbReference type="OrthoDB" id="3598230at2759"/>
<dbReference type="EMBL" id="MCFK01007957">
    <property type="protein sequence ID" value="RKF56701.1"/>
    <property type="molecule type" value="Genomic_DNA"/>
</dbReference>
<reference evidence="2 3" key="1">
    <citation type="journal article" date="2018" name="BMC Genomics">
        <title>Comparative genome analyses reveal sequence features reflecting distinct modes of host-adaptation between dicot and monocot powdery mildew.</title>
        <authorList>
            <person name="Wu Y."/>
            <person name="Ma X."/>
            <person name="Pan Z."/>
            <person name="Kale S.D."/>
            <person name="Song Y."/>
            <person name="King H."/>
            <person name="Zhang Q."/>
            <person name="Presley C."/>
            <person name="Deng X."/>
            <person name="Wei C.I."/>
            <person name="Xiao S."/>
        </authorList>
    </citation>
    <scope>NUCLEOTIDE SEQUENCE [LARGE SCALE GENOMIC DNA]</scope>
    <source>
        <strain evidence="2">UMSG2</strain>
    </source>
</reference>
<gene>
    <name evidence="2" type="ORF">OnM2_079043</name>
</gene>
<protein>
    <submittedName>
        <fullName evidence="2">Uncharacterized protein</fullName>
    </submittedName>
</protein>
<keyword evidence="1" id="KW-1133">Transmembrane helix</keyword>
<proteinExistence type="predicted"/>
<dbReference type="AlphaFoldDB" id="A0A420HGY5"/>
<feature type="transmembrane region" description="Helical" evidence="1">
    <location>
        <begin position="28"/>
        <end position="50"/>
    </location>
</feature>
<organism evidence="2 3">
    <name type="scientific">Erysiphe neolycopersici</name>
    <dbReference type="NCBI Taxonomy" id="212602"/>
    <lineage>
        <taxon>Eukaryota</taxon>
        <taxon>Fungi</taxon>
        <taxon>Dikarya</taxon>
        <taxon>Ascomycota</taxon>
        <taxon>Pezizomycotina</taxon>
        <taxon>Leotiomycetes</taxon>
        <taxon>Erysiphales</taxon>
        <taxon>Erysiphaceae</taxon>
        <taxon>Erysiphe</taxon>
    </lineage>
</organism>
<evidence type="ECO:0000313" key="2">
    <source>
        <dbReference type="EMBL" id="RKF56701.1"/>
    </source>
</evidence>
<comment type="caution">
    <text evidence="2">The sequence shown here is derived from an EMBL/GenBank/DDBJ whole genome shotgun (WGS) entry which is preliminary data.</text>
</comment>
<keyword evidence="3" id="KW-1185">Reference proteome</keyword>
<keyword evidence="1" id="KW-0812">Transmembrane</keyword>